<evidence type="ECO:0000256" key="8">
    <source>
        <dbReference type="ARBA" id="ARBA00023180"/>
    </source>
</evidence>
<keyword evidence="2 10" id="KW-0812">Transmembrane</keyword>
<keyword evidence="8" id="KW-0325">Glycoprotein</keyword>
<dbReference type="EMBL" id="MN735185">
    <property type="protein sequence ID" value="QNM38093.1"/>
    <property type="molecule type" value="mRNA"/>
</dbReference>
<reference evidence="12" key="1">
    <citation type="submission" date="2019-11" db="EMBL/GenBank/DDBJ databases">
        <title>Characterization of eyes, photoreceptors and opsins in developmental stages of the chaetognath Spadella cephaloptera.</title>
        <authorList>
            <person name="Wollesen T."/>
        </authorList>
    </citation>
    <scope>NUCLEOTIDE SEQUENCE</scope>
</reference>
<keyword evidence="3 10" id="KW-1133">Transmembrane helix</keyword>
<dbReference type="SUPFAM" id="SSF81321">
    <property type="entry name" value="Family A G protein-coupled receptor-like"/>
    <property type="match status" value="1"/>
</dbReference>
<evidence type="ECO:0000256" key="5">
    <source>
        <dbReference type="ARBA" id="ARBA00023136"/>
    </source>
</evidence>
<keyword evidence="4" id="KW-0297">G-protein coupled receptor</keyword>
<protein>
    <submittedName>
        <fullName evidence="12">Peropsin</fullName>
    </submittedName>
</protein>
<sequence>MEPPVPTPSSFDVTNVHGWFLVCLGVAGVLLNGALLAALCSGGRRLFRPSSSSSSFASLILNLTLADLGIAVCGCPTAAAAAFYGRWIWGDLGCRLYGFQGLFFGLSSLMTVASLQVDRYLVLRGSSPFRGCGGTGVLLIGAVWINAAFWAAAPIYGWHRYGLEPLGISCTIDYQDNDWSYVSYLLGLISFCYVLPISAMLFCQVKIRRILATVKPEVRKKTDVDPPDDVDEDVGDGKPALGLLIVFLFCWTPYAVVCGWSALFGASTFPPPLTTLPPLCAKMAPILNPLVVTATSARIRRSLFGSPRGRGSYEGGAGEKEK</sequence>
<feature type="transmembrane region" description="Helical" evidence="10">
    <location>
        <begin position="16"/>
        <end position="39"/>
    </location>
</feature>
<evidence type="ECO:0000313" key="12">
    <source>
        <dbReference type="EMBL" id="QNM38093.1"/>
    </source>
</evidence>
<feature type="domain" description="G-protein coupled receptors family 1 profile" evidence="11">
    <location>
        <begin position="31"/>
        <end position="292"/>
    </location>
</feature>
<dbReference type="AlphaFoldDB" id="A0A7G9IS11"/>
<dbReference type="Gene3D" id="1.20.1070.10">
    <property type="entry name" value="Rhodopsin 7-helix transmembrane proteins"/>
    <property type="match status" value="1"/>
</dbReference>
<keyword evidence="5 10" id="KW-0472">Membrane</keyword>
<keyword evidence="9" id="KW-0807">Transducer</keyword>
<organism evidence="12">
    <name type="scientific">Spadella cephaloptera</name>
    <dbReference type="NCBI Taxonomy" id="52888"/>
    <lineage>
        <taxon>Eukaryota</taxon>
        <taxon>Metazoa</taxon>
        <taxon>Spiralia</taxon>
        <taxon>Gnathifera</taxon>
        <taxon>Chaetognatha</taxon>
        <taxon>Sagittoidea</taxon>
        <taxon>Phragmophora</taxon>
        <taxon>Spadellidae</taxon>
        <taxon>Spadella</taxon>
    </lineage>
</organism>
<dbReference type="GO" id="GO:0007601">
    <property type="term" value="P:visual perception"/>
    <property type="evidence" value="ECO:0007669"/>
    <property type="project" value="InterPro"/>
</dbReference>
<feature type="transmembrane region" description="Helical" evidence="10">
    <location>
        <begin position="136"/>
        <end position="156"/>
    </location>
</feature>
<keyword evidence="6" id="KW-1015">Disulfide bond</keyword>
<dbReference type="InterPro" id="IPR050125">
    <property type="entry name" value="GPCR_opsins"/>
</dbReference>
<feature type="transmembrane region" description="Helical" evidence="10">
    <location>
        <begin position="241"/>
        <end position="263"/>
    </location>
</feature>
<evidence type="ECO:0000256" key="10">
    <source>
        <dbReference type="SAM" id="Phobius"/>
    </source>
</evidence>
<proteinExistence type="evidence at transcript level"/>
<feature type="transmembrane region" description="Helical" evidence="10">
    <location>
        <begin position="59"/>
        <end position="84"/>
    </location>
</feature>
<evidence type="ECO:0000256" key="7">
    <source>
        <dbReference type="ARBA" id="ARBA00023170"/>
    </source>
</evidence>
<dbReference type="Pfam" id="PF00001">
    <property type="entry name" value="7tm_1"/>
    <property type="match status" value="1"/>
</dbReference>
<dbReference type="GO" id="GO:0016020">
    <property type="term" value="C:membrane"/>
    <property type="evidence" value="ECO:0007669"/>
    <property type="project" value="UniProtKB-SubCell"/>
</dbReference>
<keyword evidence="7" id="KW-0675">Receptor</keyword>
<dbReference type="InterPro" id="IPR002962">
    <property type="entry name" value="Peropsin"/>
</dbReference>
<dbReference type="PRINTS" id="PR01244">
    <property type="entry name" value="PEROPSIN"/>
</dbReference>
<feature type="transmembrane region" description="Helical" evidence="10">
    <location>
        <begin position="96"/>
        <end position="115"/>
    </location>
</feature>
<evidence type="ECO:0000256" key="3">
    <source>
        <dbReference type="ARBA" id="ARBA00022989"/>
    </source>
</evidence>
<evidence type="ECO:0000259" key="11">
    <source>
        <dbReference type="PROSITE" id="PS50262"/>
    </source>
</evidence>
<feature type="transmembrane region" description="Helical" evidence="10">
    <location>
        <begin position="181"/>
        <end position="203"/>
    </location>
</feature>
<dbReference type="GO" id="GO:0004930">
    <property type="term" value="F:G protein-coupled receptor activity"/>
    <property type="evidence" value="ECO:0007669"/>
    <property type="project" value="UniProtKB-KW"/>
</dbReference>
<evidence type="ECO:0000256" key="4">
    <source>
        <dbReference type="ARBA" id="ARBA00023040"/>
    </source>
</evidence>
<name>A0A7G9IS11_9BILA</name>
<evidence type="ECO:0000256" key="1">
    <source>
        <dbReference type="ARBA" id="ARBA00004141"/>
    </source>
</evidence>
<dbReference type="PANTHER" id="PTHR24240">
    <property type="entry name" value="OPSIN"/>
    <property type="match status" value="1"/>
</dbReference>
<dbReference type="PROSITE" id="PS50262">
    <property type="entry name" value="G_PROTEIN_RECEP_F1_2"/>
    <property type="match status" value="1"/>
</dbReference>
<dbReference type="InterPro" id="IPR017452">
    <property type="entry name" value="GPCR_Rhodpsn_7TM"/>
</dbReference>
<evidence type="ECO:0000256" key="9">
    <source>
        <dbReference type="ARBA" id="ARBA00023224"/>
    </source>
</evidence>
<dbReference type="PRINTS" id="PR00237">
    <property type="entry name" value="GPCRRHODOPSN"/>
</dbReference>
<accession>A0A7G9IS11</accession>
<dbReference type="InterPro" id="IPR000276">
    <property type="entry name" value="GPCR_Rhodpsn"/>
</dbReference>
<evidence type="ECO:0000256" key="6">
    <source>
        <dbReference type="ARBA" id="ARBA00023157"/>
    </source>
</evidence>
<evidence type="ECO:0000256" key="2">
    <source>
        <dbReference type="ARBA" id="ARBA00022692"/>
    </source>
</evidence>
<comment type="subcellular location">
    <subcellularLocation>
        <location evidence="1">Membrane</location>
        <topology evidence="1">Multi-pass membrane protein</topology>
    </subcellularLocation>
</comment>